<dbReference type="KEGG" id="lins:G7067_00875"/>
<evidence type="ECO:0000313" key="3">
    <source>
        <dbReference type="EMBL" id="QIM15292.1"/>
    </source>
</evidence>
<protein>
    <submittedName>
        <fullName evidence="3">Uncharacterized protein</fullName>
    </submittedName>
</protein>
<dbReference type="RefSeq" id="WP_166321337.1">
    <property type="nucleotide sequence ID" value="NZ_CP049934.1"/>
</dbReference>
<proteinExistence type="predicted"/>
<evidence type="ECO:0000256" key="1">
    <source>
        <dbReference type="SAM" id="MobiDB-lite"/>
    </source>
</evidence>
<name>A0A6G8FGY2_9MICO</name>
<keyword evidence="2" id="KW-1133">Transmembrane helix</keyword>
<feature type="region of interest" description="Disordered" evidence="1">
    <location>
        <begin position="106"/>
        <end position="146"/>
    </location>
</feature>
<dbReference type="Proteomes" id="UP000501387">
    <property type="component" value="Chromosome"/>
</dbReference>
<evidence type="ECO:0000313" key="4">
    <source>
        <dbReference type="Proteomes" id="UP000501387"/>
    </source>
</evidence>
<organism evidence="3 4">
    <name type="scientific">Leucobacter insecticola</name>
    <dbReference type="NCBI Taxonomy" id="2714934"/>
    <lineage>
        <taxon>Bacteria</taxon>
        <taxon>Bacillati</taxon>
        <taxon>Actinomycetota</taxon>
        <taxon>Actinomycetes</taxon>
        <taxon>Micrococcales</taxon>
        <taxon>Microbacteriaceae</taxon>
        <taxon>Leucobacter</taxon>
    </lineage>
</organism>
<dbReference type="AlphaFoldDB" id="A0A6G8FGY2"/>
<evidence type="ECO:0000256" key="2">
    <source>
        <dbReference type="SAM" id="Phobius"/>
    </source>
</evidence>
<feature type="transmembrane region" description="Helical" evidence="2">
    <location>
        <begin position="12"/>
        <end position="35"/>
    </location>
</feature>
<keyword evidence="2" id="KW-0812">Transmembrane</keyword>
<gene>
    <name evidence="3" type="ORF">G7067_00875</name>
</gene>
<dbReference type="EMBL" id="CP049934">
    <property type="protein sequence ID" value="QIM15292.1"/>
    <property type="molecule type" value="Genomic_DNA"/>
</dbReference>
<reference evidence="3 4" key="1">
    <citation type="submission" date="2020-03" db="EMBL/GenBank/DDBJ databases">
        <title>Leucobacter sp. nov., isolated from beetles.</title>
        <authorList>
            <person name="Hyun D.-W."/>
            <person name="Bae J.-W."/>
        </authorList>
    </citation>
    <scope>NUCLEOTIDE SEQUENCE [LARGE SCALE GENOMIC DNA]</scope>
    <source>
        <strain evidence="3 4">HDW9B</strain>
    </source>
</reference>
<feature type="compositionally biased region" description="Low complexity" evidence="1">
    <location>
        <begin position="122"/>
        <end position="141"/>
    </location>
</feature>
<keyword evidence="4" id="KW-1185">Reference proteome</keyword>
<keyword evidence="2" id="KW-0472">Membrane</keyword>
<accession>A0A6G8FGY2</accession>
<sequence length="460" mass="48556">MAARTTRNRSRLVSWLAGGLSLAVLTTIAVVAAGYDAREVPRDEPAVWAMRSSGQYARVNTLTAEIDTVRSVEEPSGLLQSGAQSVLLSHGNGRAWSIDPTLPRDLLDDAAGGQDAGDDANDAATVADGANDAGSDAGSAAMRTPNGTRDIVAAGGVVLFRTDLGEVYLSLFDDKAAAASDPDVRQLSDPVLLDPASGTDDASAQDPADAGFQAAAVAVDPDGLVALYSSTEHAVHWYDASRAEFRNRTAKVSEDVPAENVQLAIVDEKWVLFDPSEGKLWVEGVTDAITLDTDEGAKLQASSAKAAGSEILVADRNGLWQIDRQDATRVAEADGVPAQPIAVAGDRYAAWFGPEEANLWGDREGLIPLTLDDSVSVPGDPEPVIRSSGSHALLTEVQTGMMWTVPDGKLIPVRQWAQVDPPKEEDGTVVVQDVTEQEPLLRSMTSLVCARASQRCCRCS</sequence>